<evidence type="ECO:0000256" key="4">
    <source>
        <dbReference type="ARBA" id="ARBA00022723"/>
    </source>
</evidence>
<proteinExistence type="inferred from homology"/>
<protein>
    <recommendedName>
        <fullName evidence="6">FLZ-type domain-containing protein</fullName>
    </recommendedName>
</protein>
<dbReference type="InterPro" id="IPR007650">
    <property type="entry name" value="Zf-FLZ_dom"/>
</dbReference>
<dbReference type="GO" id="GO:0005737">
    <property type="term" value="C:cytoplasm"/>
    <property type="evidence" value="ECO:0007669"/>
    <property type="project" value="UniProtKB-SubCell"/>
</dbReference>
<evidence type="ECO:0000259" key="6">
    <source>
        <dbReference type="PROSITE" id="PS51795"/>
    </source>
</evidence>
<keyword evidence="3" id="KW-0963">Cytoplasm</keyword>
<feature type="zinc finger region" description="FLZ-type" evidence="5">
    <location>
        <begin position="53"/>
        <end position="97"/>
    </location>
</feature>
<dbReference type="EMBL" id="JADFTS010000002">
    <property type="protein sequence ID" value="KAF9622207.1"/>
    <property type="molecule type" value="Genomic_DNA"/>
</dbReference>
<accession>A0A835MA97</accession>
<dbReference type="Pfam" id="PF04570">
    <property type="entry name" value="zf-FLZ"/>
    <property type="match status" value="1"/>
</dbReference>
<dbReference type="OrthoDB" id="1926521at2759"/>
<comment type="caution">
    <text evidence="7">The sequence shown here is derived from an EMBL/GenBank/DDBJ whole genome shotgun (WGS) entry which is preliminary data.</text>
</comment>
<evidence type="ECO:0000256" key="2">
    <source>
        <dbReference type="ARBA" id="ARBA00009374"/>
    </source>
</evidence>
<evidence type="ECO:0000256" key="3">
    <source>
        <dbReference type="ARBA" id="ARBA00022490"/>
    </source>
</evidence>
<dbReference type="AlphaFoldDB" id="A0A835MA97"/>
<comment type="subcellular location">
    <subcellularLocation>
        <location evidence="1">Cytoplasm</location>
    </subcellularLocation>
</comment>
<reference evidence="7 8" key="1">
    <citation type="submission" date="2020-10" db="EMBL/GenBank/DDBJ databases">
        <title>The Coptis chinensis genome and diversification of protoberbering-type alkaloids.</title>
        <authorList>
            <person name="Wang B."/>
            <person name="Shu S."/>
            <person name="Song C."/>
            <person name="Liu Y."/>
        </authorList>
    </citation>
    <scope>NUCLEOTIDE SEQUENCE [LARGE SCALE GENOMIC DNA]</scope>
    <source>
        <strain evidence="7">HL-2020</strain>
        <tissue evidence="7">Leaf</tissue>
    </source>
</reference>
<comment type="similarity">
    <text evidence="2">Belongs to the FLZ family.</text>
</comment>
<feature type="domain" description="FLZ-type" evidence="6">
    <location>
        <begin position="53"/>
        <end position="97"/>
    </location>
</feature>
<dbReference type="PANTHER" id="PTHR33059">
    <property type="entry name" value="FCS-LIKE ZINC FINGER 5"/>
    <property type="match status" value="1"/>
</dbReference>
<organism evidence="7 8">
    <name type="scientific">Coptis chinensis</name>
    <dbReference type="NCBI Taxonomy" id="261450"/>
    <lineage>
        <taxon>Eukaryota</taxon>
        <taxon>Viridiplantae</taxon>
        <taxon>Streptophyta</taxon>
        <taxon>Embryophyta</taxon>
        <taxon>Tracheophyta</taxon>
        <taxon>Spermatophyta</taxon>
        <taxon>Magnoliopsida</taxon>
        <taxon>Ranunculales</taxon>
        <taxon>Ranunculaceae</taxon>
        <taxon>Coptidoideae</taxon>
        <taxon>Coptis</taxon>
    </lineage>
</organism>
<dbReference type="PROSITE" id="PS51795">
    <property type="entry name" value="ZF_FLZ"/>
    <property type="match status" value="1"/>
</dbReference>
<name>A0A835MA97_9MAGN</name>
<gene>
    <name evidence="7" type="ORF">IFM89_030065</name>
</gene>
<keyword evidence="4" id="KW-0479">Metal-binding</keyword>
<dbReference type="GO" id="GO:0046872">
    <property type="term" value="F:metal ion binding"/>
    <property type="evidence" value="ECO:0007669"/>
    <property type="project" value="UniProtKB-KW"/>
</dbReference>
<evidence type="ECO:0000256" key="5">
    <source>
        <dbReference type="PROSITE-ProRule" id="PRU01131"/>
    </source>
</evidence>
<sequence length="124" mass="14285">MVGLSDLLEARQNFNKSPQVINKITMIKPHLCSSSFTSPSSSCYCSSPLPAISFLDECFLCKQRLFPGNDIFMYNGDRAFCSMECRYRQILMDEEENVKREKCCFVATRPNSSSRNCKRNNWVE</sequence>
<dbReference type="Proteomes" id="UP000631114">
    <property type="component" value="Unassembled WGS sequence"/>
</dbReference>
<keyword evidence="8" id="KW-1185">Reference proteome</keyword>
<evidence type="ECO:0000313" key="7">
    <source>
        <dbReference type="EMBL" id="KAF9622207.1"/>
    </source>
</evidence>
<evidence type="ECO:0000313" key="8">
    <source>
        <dbReference type="Proteomes" id="UP000631114"/>
    </source>
</evidence>
<dbReference type="PANTHER" id="PTHR33059:SF84">
    <property type="entry name" value="FCS-LIKE ZINC FINGER 15"/>
    <property type="match status" value="1"/>
</dbReference>
<evidence type="ECO:0000256" key="1">
    <source>
        <dbReference type="ARBA" id="ARBA00004496"/>
    </source>
</evidence>